<evidence type="ECO:0000313" key="1">
    <source>
        <dbReference type="EMBL" id="WBL77798.1"/>
    </source>
</evidence>
<accession>A0ABY7MH84</accession>
<keyword evidence="2" id="KW-1185">Reference proteome</keyword>
<reference evidence="1" key="1">
    <citation type="submission" date="2021-12" db="EMBL/GenBank/DDBJ databases">
        <title>Bradyrhizobium xenonodulans sp. nov.</title>
        <authorList>
            <person name="Claassens R."/>
            <person name="Venter S.N."/>
            <person name="Beukes C.W."/>
            <person name="Stepkowski T."/>
            <person name="Steenkamp E.T."/>
        </authorList>
    </citation>
    <scope>NUCLEOTIDE SEQUENCE</scope>
    <source>
        <strain evidence="1">14AB</strain>
    </source>
</reference>
<dbReference type="EMBL" id="CP089391">
    <property type="protein sequence ID" value="WBL77798.1"/>
    <property type="molecule type" value="Genomic_DNA"/>
</dbReference>
<sequence>MLFIRSVDSGTSEQMGLTPEGALLLKFPIANDPFKPRYAYKALVKMAIALLPDAEIANYSSLRAWLLDPDDALEFPHLDVGVSFASIGNAPELLAGALLRRSDPKDLVPHILFVFCAGSVCFQIDLMSDHLEDHLPPLPPGTTNIEWTNTVGSPNRPETISFDYGRPKHLNWSSAQSQPQPVKEIVLEFNPLTSNGPLTPIFR</sequence>
<proteinExistence type="predicted"/>
<name>A0ABY7MH84_9BRAD</name>
<dbReference type="Proteomes" id="UP001179614">
    <property type="component" value="Chromosome"/>
</dbReference>
<evidence type="ECO:0000313" key="2">
    <source>
        <dbReference type="Proteomes" id="UP001179614"/>
    </source>
</evidence>
<organism evidence="1 2">
    <name type="scientific">Bradyrhizobium xenonodulans</name>
    <dbReference type="NCBI Taxonomy" id="2736875"/>
    <lineage>
        <taxon>Bacteria</taxon>
        <taxon>Pseudomonadati</taxon>
        <taxon>Pseudomonadota</taxon>
        <taxon>Alphaproteobacteria</taxon>
        <taxon>Hyphomicrobiales</taxon>
        <taxon>Nitrobacteraceae</taxon>
        <taxon>Bradyrhizobium</taxon>
    </lineage>
</organism>
<protein>
    <submittedName>
        <fullName evidence="1">Uncharacterized protein</fullName>
    </submittedName>
</protein>
<gene>
    <name evidence="1" type="ORF">I3J27_33110</name>
</gene>
<dbReference type="RefSeq" id="WP_270163090.1">
    <property type="nucleotide sequence ID" value="NZ_CP089391.1"/>
</dbReference>